<dbReference type="PATRIC" id="fig|1385369.3.peg.4180"/>
<dbReference type="Proteomes" id="UP000019486">
    <property type="component" value="Unassembled WGS sequence"/>
</dbReference>
<proteinExistence type="predicted"/>
<comment type="caution">
    <text evidence="2">The sequence shown here is derived from an EMBL/GenBank/DDBJ whole genome shotgun (WGS) entry which is preliminary data.</text>
</comment>
<dbReference type="InterPro" id="IPR050483">
    <property type="entry name" value="CoA-transferase_III_domain"/>
</dbReference>
<reference evidence="2 3" key="1">
    <citation type="submission" date="2013-08" db="EMBL/GenBank/DDBJ databases">
        <title>The genome sequence of Skermanella stibiiresistens.</title>
        <authorList>
            <person name="Zhu W."/>
            <person name="Wang G."/>
        </authorList>
    </citation>
    <scope>NUCLEOTIDE SEQUENCE [LARGE SCALE GENOMIC DNA]</scope>
    <source>
        <strain evidence="2 3">SB22</strain>
    </source>
</reference>
<dbReference type="GO" id="GO:0008410">
    <property type="term" value="F:CoA-transferase activity"/>
    <property type="evidence" value="ECO:0007669"/>
    <property type="project" value="TreeGrafter"/>
</dbReference>
<protein>
    <submittedName>
        <fullName evidence="2">Acetyl-CoA acetyltransferase</fullName>
    </submittedName>
</protein>
<dbReference type="InterPro" id="IPR044855">
    <property type="entry name" value="CoA-Trfase_III_dom3_sf"/>
</dbReference>
<dbReference type="PANTHER" id="PTHR48207:SF4">
    <property type="entry name" value="BLL6097 PROTEIN"/>
    <property type="match status" value="1"/>
</dbReference>
<dbReference type="Gene3D" id="3.40.50.10540">
    <property type="entry name" value="Crotonobetainyl-coa:carnitine coa-transferase, domain 1"/>
    <property type="match status" value="1"/>
</dbReference>
<gene>
    <name evidence="2" type="ORF">N825_11005</name>
</gene>
<sequence length="399" mass="44105">MTERFRDGPLTGVRVLDLTSVIMGPMATHILADLGADVVKVEGPEGDSFRNYRPLRNHGMSGSFLNLHRNKRAVQLDLKQPADRAALDRLIAESDVFMHTMRPKAIARLGCAYEDVRAIRPDVVYCGAYGFGADGPYADKAAYDDLIQAGSGLAGLAAKAGGRPAYLPTVLCDKLTGQAMAYAVIAALFQRAMGGGGQAVEVPMFETTIEFNLVEHMFGFAFDPPLDKPGFPRVLNPRRRPYATSDGHACILPYSDRNWTDFFAFTGRLELADDPRFRTLHERVLNIGTLYELVEEEASKRTTAEWVAFCDRVSIPCMPVIALEDLPDDPHVAAVGLFGFAEHPTEGRYRTLRRPTSFSGSRFRIRRHAPRQGQDTVEVLREVGVSESDIAIIMKRETA</sequence>
<dbReference type="OrthoDB" id="9781472at2"/>
<evidence type="ECO:0000313" key="2">
    <source>
        <dbReference type="EMBL" id="EWY38707.1"/>
    </source>
</evidence>
<dbReference type="RefSeq" id="WP_037456272.1">
    <property type="nucleotide sequence ID" value="NZ_AVFL01000016.1"/>
</dbReference>
<dbReference type="Pfam" id="PF02515">
    <property type="entry name" value="CoA_transf_3"/>
    <property type="match status" value="1"/>
</dbReference>
<accession>W9H1Y0</accession>
<dbReference type="SUPFAM" id="SSF89796">
    <property type="entry name" value="CoA-transferase family III (CaiB/BaiF)"/>
    <property type="match status" value="1"/>
</dbReference>
<name>W9H1Y0_9PROT</name>
<organism evidence="2 3">
    <name type="scientific">Skermanella stibiiresistens SB22</name>
    <dbReference type="NCBI Taxonomy" id="1385369"/>
    <lineage>
        <taxon>Bacteria</taxon>
        <taxon>Pseudomonadati</taxon>
        <taxon>Pseudomonadota</taxon>
        <taxon>Alphaproteobacteria</taxon>
        <taxon>Rhodospirillales</taxon>
        <taxon>Azospirillaceae</taxon>
        <taxon>Skermanella</taxon>
    </lineage>
</organism>
<dbReference type="PANTHER" id="PTHR48207">
    <property type="entry name" value="SUCCINATE--HYDROXYMETHYLGLUTARATE COA-TRANSFERASE"/>
    <property type="match status" value="1"/>
</dbReference>
<dbReference type="Gene3D" id="3.30.1540.10">
    <property type="entry name" value="formyl-coa transferase, domain 3"/>
    <property type="match status" value="1"/>
</dbReference>
<evidence type="ECO:0000313" key="3">
    <source>
        <dbReference type="Proteomes" id="UP000019486"/>
    </source>
</evidence>
<dbReference type="InterPro" id="IPR003673">
    <property type="entry name" value="CoA-Trfase_fam_III"/>
</dbReference>
<dbReference type="EMBL" id="AVFL01000016">
    <property type="protein sequence ID" value="EWY38707.1"/>
    <property type="molecule type" value="Genomic_DNA"/>
</dbReference>
<dbReference type="STRING" id="1385369.N825_11005"/>
<dbReference type="InterPro" id="IPR023606">
    <property type="entry name" value="CoA-Trfase_III_dom_1_sf"/>
</dbReference>
<keyword evidence="1 2" id="KW-0808">Transferase</keyword>
<dbReference type="AlphaFoldDB" id="W9H1Y0"/>
<evidence type="ECO:0000256" key="1">
    <source>
        <dbReference type="ARBA" id="ARBA00022679"/>
    </source>
</evidence>
<keyword evidence="3" id="KW-1185">Reference proteome</keyword>